<feature type="transmembrane region" description="Helical" evidence="7">
    <location>
        <begin position="151"/>
        <end position="170"/>
    </location>
</feature>
<evidence type="ECO:0000259" key="8">
    <source>
        <dbReference type="Pfam" id="PF01618"/>
    </source>
</evidence>
<evidence type="ECO:0000313" key="10">
    <source>
        <dbReference type="Proteomes" id="UP000078070"/>
    </source>
</evidence>
<dbReference type="InterPro" id="IPR047055">
    <property type="entry name" value="MotA-like"/>
</dbReference>
<keyword evidence="9" id="KW-0966">Cell projection</keyword>
<evidence type="ECO:0000256" key="3">
    <source>
        <dbReference type="ARBA" id="ARBA00022692"/>
    </source>
</evidence>
<dbReference type="AlphaFoldDB" id="A0A1A9EUD9"/>
<keyword evidence="5 7" id="KW-0472">Membrane</keyword>
<organism evidence="9 10">
    <name type="scientific">Marinobacterium aestuarii</name>
    <dbReference type="NCBI Taxonomy" id="1821621"/>
    <lineage>
        <taxon>Bacteria</taxon>
        <taxon>Pseudomonadati</taxon>
        <taxon>Pseudomonadota</taxon>
        <taxon>Gammaproteobacteria</taxon>
        <taxon>Oceanospirillales</taxon>
        <taxon>Oceanospirillaceae</taxon>
        <taxon>Marinobacterium</taxon>
    </lineage>
</organism>
<evidence type="ECO:0000256" key="5">
    <source>
        <dbReference type="ARBA" id="ARBA00023136"/>
    </source>
</evidence>
<dbReference type="InterPro" id="IPR002898">
    <property type="entry name" value="MotA_ExbB_proton_chnl"/>
</dbReference>
<dbReference type="PANTHER" id="PTHR30433">
    <property type="entry name" value="CHEMOTAXIS PROTEIN MOTA"/>
    <property type="match status" value="1"/>
</dbReference>
<dbReference type="GO" id="GO:0005886">
    <property type="term" value="C:plasma membrane"/>
    <property type="evidence" value="ECO:0007669"/>
    <property type="project" value="UniProtKB-SubCell"/>
</dbReference>
<keyword evidence="9" id="KW-0969">Cilium</keyword>
<evidence type="ECO:0000256" key="1">
    <source>
        <dbReference type="ARBA" id="ARBA00004651"/>
    </source>
</evidence>
<dbReference type="PANTHER" id="PTHR30433:SF3">
    <property type="entry name" value="MOTILITY PROTEIN A"/>
    <property type="match status" value="1"/>
</dbReference>
<reference evidence="10" key="1">
    <citation type="submission" date="2016-05" db="EMBL/GenBank/DDBJ databases">
        <authorList>
            <person name="Baek K."/>
            <person name="Yang S.-J."/>
        </authorList>
    </citation>
    <scope>NUCLEOTIDE SEQUENCE [LARGE SCALE GENOMIC DNA]</scope>
    <source>
        <strain evidence="10">ST58-10</strain>
    </source>
</reference>
<dbReference type="GO" id="GO:0015031">
    <property type="term" value="P:protein transport"/>
    <property type="evidence" value="ECO:0007669"/>
    <property type="project" value="UniProtKB-KW"/>
</dbReference>
<dbReference type="GO" id="GO:0006935">
    <property type="term" value="P:chemotaxis"/>
    <property type="evidence" value="ECO:0007669"/>
    <property type="project" value="InterPro"/>
</dbReference>
<protein>
    <submittedName>
        <fullName evidence="9">Flagellar motor protein</fullName>
    </submittedName>
</protein>
<dbReference type="KEGG" id="mars:A8C75_04245"/>
<feature type="transmembrane region" description="Helical" evidence="7">
    <location>
        <begin position="29"/>
        <end position="49"/>
    </location>
</feature>
<keyword evidence="10" id="KW-1185">Reference proteome</keyword>
<dbReference type="NCBIfam" id="NF006583">
    <property type="entry name" value="PRK09109.1"/>
    <property type="match status" value="1"/>
</dbReference>
<dbReference type="OrthoDB" id="9806929at2"/>
<proteinExistence type="inferred from homology"/>
<dbReference type="RefSeq" id="WP_067378581.1">
    <property type="nucleotide sequence ID" value="NZ_CP015839.1"/>
</dbReference>
<dbReference type="STRING" id="1821621.A8C75_04245"/>
<reference evidence="9 10" key="2">
    <citation type="journal article" date="2018" name="Int. J. Syst. Evol. Microbiol.">
        <title>Marinobacterium aestuarii sp. nov., a benzene-degrading marine bacterium isolated from estuary sediment.</title>
        <authorList>
            <person name="Bae S.S."/>
            <person name="Jung J."/>
            <person name="Chung D."/>
            <person name="Baek K."/>
        </authorList>
    </citation>
    <scope>NUCLEOTIDE SEQUENCE [LARGE SCALE GENOMIC DNA]</scope>
    <source>
        <strain evidence="9 10">ST58-10</strain>
    </source>
</reference>
<accession>A0A1A9EUD9</accession>
<dbReference type="GO" id="GO:0071978">
    <property type="term" value="P:bacterial-type flagellum-dependent swarming motility"/>
    <property type="evidence" value="ECO:0007669"/>
    <property type="project" value="InterPro"/>
</dbReference>
<comment type="similarity">
    <text evidence="6">Belongs to the exbB/tolQ family.</text>
</comment>
<comment type="subcellular location">
    <subcellularLocation>
        <location evidence="1">Cell membrane</location>
        <topology evidence="1">Multi-pass membrane protein</topology>
    </subcellularLocation>
    <subcellularLocation>
        <location evidence="6">Membrane</location>
        <topology evidence="6">Multi-pass membrane protein</topology>
    </subcellularLocation>
</comment>
<evidence type="ECO:0000313" key="9">
    <source>
        <dbReference type="EMBL" id="ANG61764.1"/>
    </source>
</evidence>
<dbReference type="Proteomes" id="UP000078070">
    <property type="component" value="Chromosome"/>
</dbReference>
<keyword evidence="6" id="KW-0653">Protein transport</keyword>
<feature type="transmembrane region" description="Helical" evidence="7">
    <location>
        <begin position="182"/>
        <end position="204"/>
    </location>
</feature>
<feature type="domain" description="MotA/TolQ/ExbB proton channel" evidence="8">
    <location>
        <begin position="101"/>
        <end position="212"/>
    </location>
</feature>
<evidence type="ECO:0000256" key="7">
    <source>
        <dbReference type="SAM" id="Phobius"/>
    </source>
</evidence>
<name>A0A1A9EUD9_9GAMM</name>
<keyword evidence="4 7" id="KW-1133">Transmembrane helix</keyword>
<evidence type="ECO:0000256" key="4">
    <source>
        <dbReference type="ARBA" id="ARBA00022989"/>
    </source>
</evidence>
<dbReference type="Pfam" id="PF01618">
    <property type="entry name" value="MotA_ExbB"/>
    <property type="match status" value="1"/>
</dbReference>
<keyword evidence="2" id="KW-1003">Cell membrane</keyword>
<sequence>MDRLSVAGLLLAVVAIAGGHYLDGGQIQQLLNGPAVVIVVGGTLAAAAIQTPSNEFRRALWLMRWLVNGPRYDFERGIERVVEWCQRTRKLGLLGLEAEIEAESDPVVRSGLQLLVDGKDANVIRGMLEIQLVSQEQRDLQGARVIESMGGYAPTLGILGAVIGLIQVMSNLQDPEGLGAGIATAFVATIYGVALANLLLIPLANKIKSLVLARYRYQEMMLEGLLSISEGQSPQLIRQRMQGYLG</sequence>
<dbReference type="EMBL" id="CP015839">
    <property type="protein sequence ID" value="ANG61764.1"/>
    <property type="molecule type" value="Genomic_DNA"/>
</dbReference>
<evidence type="ECO:0000256" key="2">
    <source>
        <dbReference type="ARBA" id="ARBA00022475"/>
    </source>
</evidence>
<keyword evidence="6" id="KW-0813">Transport</keyword>
<keyword evidence="3 7" id="KW-0812">Transmembrane</keyword>
<gene>
    <name evidence="9" type="primary">motC</name>
    <name evidence="9" type="ORF">A8C75_04245</name>
</gene>
<evidence type="ECO:0000256" key="6">
    <source>
        <dbReference type="RuleBase" id="RU004057"/>
    </source>
</evidence>
<keyword evidence="9" id="KW-0282">Flagellum</keyword>